<dbReference type="RefSeq" id="WP_006061987.1">
    <property type="nucleotide sequence ID" value="NZ_KB290822.1"/>
</dbReference>
<dbReference type="InterPro" id="IPR045864">
    <property type="entry name" value="aa-tRNA-synth_II/BPL/LPL"/>
</dbReference>
<dbReference type="CDD" id="cd02796">
    <property type="entry name" value="tRNA_bind_bactPheRS"/>
    <property type="match status" value="1"/>
</dbReference>
<dbReference type="SMART" id="SM00896">
    <property type="entry name" value="FDX-ACB"/>
    <property type="match status" value="1"/>
</dbReference>
<accession>L1ML61</accession>
<dbReference type="InterPro" id="IPR020825">
    <property type="entry name" value="Phe-tRNA_synthase-like_B3/B4"/>
</dbReference>
<evidence type="ECO:0000259" key="18">
    <source>
        <dbReference type="PROSITE" id="PS51447"/>
    </source>
</evidence>
<evidence type="ECO:0000256" key="8">
    <source>
        <dbReference type="ARBA" id="ARBA00022741"/>
    </source>
</evidence>
<dbReference type="GO" id="GO:0009328">
    <property type="term" value="C:phenylalanine-tRNA ligase complex"/>
    <property type="evidence" value="ECO:0007669"/>
    <property type="project" value="TreeGrafter"/>
</dbReference>
<evidence type="ECO:0000259" key="17">
    <source>
        <dbReference type="PROSITE" id="PS50886"/>
    </source>
</evidence>
<dbReference type="HOGENOM" id="CLU_016891_0_0_11"/>
<protein>
    <recommendedName>
        <fullName evidence="15">Phenylalanine--tRNA ligase beta subunit</fullName>
        <ecNumber evidence="15">6.1.1.20</ecNumber>
    </recommendedName>
    <alternativeName>
        <fullName evidence="15">Phenylalanyl-tRNA synthetase beta subunit</fullName>
        <shortName evidence="15">PheRS</shortName>
    </alternativeName>
</protein>
<evidence type="ECO:0000256" key="9">
    <source>
        <dbReference type="ARBA" id="ARBA00022840"/>
    </source>
</evidence>
<dbReference type="PROSITE" id="PS50886">
    <property type="entry name" value="TRBD"/>
    <property type="match status" value="1"/>
</dbReference>
<feature type="binding site" evidence="15">
    <location>
        <position position="482"/>
    </location>
    <ligand>
        <name>Mg(2+)</name>
        <dbReference type="ChEBI" id="CHEBI:18420"/>
        <note>shared with alpha subunit</note>
    </ligand>
</feature>
<dbReference type="Pfam" id="PF17759">
    <property type="entry name" value="tRNA_synthFbeta"/>
    <property type="match status" value="1"/>
</dbReference>
<evidence type="ECO:0000256" key="15">
    <source>
        <dbReference type="HAMAP-Rule" id="MF_00283"/>
    </source>
</evidence>
<evidence type="ECO:0000256" key="3">
    <source>
        <dbReference type="ARBA" id="ARBA00011209"/>
    </source>
</evidence>
<comment type="similarity">
    <text evidence="2 15">Belongs to the phenylalanyl-tRNA synthetase beta subunit family. Type 1 subfamily.</text>
</comment>
<dbReference type="AlphaFoldDB" id="L1ML61"/>
<dbReference type="PATRIC" id="fig|1035195.3.peg.272"/>
<evidence type="ECO:0000256" key="14">
    <source>
        <dbReference type="ARBA" id="ARBA00049255"/>
    </source>
</evidence>
<comment type="subunit">
    <text evidence="3 15">Tetramer of two alpha and two beta subunits.</text>
</comment>
<dbReference type="Gene3D" id="3.50.40.10">
    <property type="entry name" value="Phenylalanyl-trna Synthetase, Chain B, domain 3"/>
    <property type="match status" value="1"/>
</dbReference>
<dbReference type="Pfam" id="PF03484">
    <property type="entry name" value="B5"/>
    <property type="match status" value="1"/>
</dbReference>
<name>L1ML61_9CORY</name>
<comment type="caution">
    <text evidence="20">The sequence shown here is derived from an EMBL/GenBank/DDBJ whole genome shotgun (WGS) entry which is preliminary data.</text>
</comment>
<keyword evidence="11 16" id="KW-0694">RNA-binding</keyword>
<feature type="binding site" evidence="15">
    <location>
        <position position="485"/>
    </location>
    <ligand>
        <name>Mg(2+)</name>
        <dbReference type="ChEBI" id="CHEBI:18420"/>
        <note>shared with alpha subunit</note>
    </ligand>
</feature>
<evidence type="ECO:0000256" key="11">
    <source>
        <dbReference type="ARBA" id="ARBA00022884"/>
    </source>
</evidence>
<evidence type="ECO:0000259" key="19">
    <source>
        <dbReference type="PROSITE" id="PS51483"/>
    </source>
</evidence>
<dbReference type="SUPFAM" id="SSF54991">
    <property type="entry name" value="Anticodon-binding domain of PheRS"/>
    <property type="match status" value="1"/>
</dbReference>
<dbReference type="GO" id="GO:0004826">
    <property type="term" value="F:phenylalanine-tRNA ligase activity"/>
    <property type="evidence" value="ECO:0007669"/>
    <property type="project" value="UniProtKB-UniRule"/>
</dbReference>
<comment type="cofactor">
    <cofactor evidence="15">
        <name>Mg(2+)</name>
        <dbReference type="ChEBI" id="CHEBI:18420"/>
    </cofactor>
    <text evidence="15">Binds 2 magnesium ions per tetramer.</text>
</comment>
<dbReference type="SUPFAM" id="SSF55681">
    <property type="entry name" value="Class II aaRS and biotin synthetases"/>
    <property type="match status" value="1"/>
</dbReference>
<dbReference type="PROSITE" id="PS51483">
    <property type="entry name" value="B5"/>
    <property type="match status" value="1"/>
</dbReference>
<dbReference type="Gene3D" id="3.30.70.380">
    <property type="entry name" value="Ferrodoxin-fold anticodon-binding domain"/>
    <property type="match status" value="1"/>
</dbReference>
<dbReference type="InterPro" id="IPR012340">
    <property type="entry name" value="NA-bd_OB-fold"/>
</dbReference>
<dbReference type="InterPro" id="IPR004532">
    <property type="entry name" value="Phe-tRNA-ligase_IIc_bsu_bact"/>
</dbReference>
<dbReference type="eggNOG" id="COG0072">
    <property type="taxonomic scope" value="Bacteria"/>
</dbReference>
<evidence type="ECO:0000256" key="1">
    <source>
        <dbReference type="ARBA" id="ARBA00004496"/>
    </source>
</evidence>
<keyword evidence="7 15" id="KW-0479">Metal-binding</keyword>
<dbReference type="InterPro" id="IPR045060">
    <property type="entry name" value="Phe-tRNA-ligase_IIc_bsu"/>
</dbReference>
<dbReference type="InterPro" id="IPR009061">
    <property type="entry name" value="DNA-bd_dom_put_sf"/>
</dbReference>
<dbReference type="SUPFAM" id="SSF56037">
    <property type="entry name" value="PheT/TilS domain"/>
    <property type="match status" value="1"/>
</dbReference>
<evidence type="ECO:0000256" key="4">
    <source>
        <dbReference type="ARBA" id="ARBA00022490"/>
    </source>
</evidence>
<evidence type="ECO:0000256" key="12">
    <source>
        <dbReference type="ARBA" id="ARBA00022917"/>
    </source>
</evidence>
<dbReference type="FunFam" id="3.30.930.10:FF:000130">
    <property type="entry name" value="Phenylalanine--tRNA ligase beta subunit"/>
    <property type="match status" value="1"/>
</dbReference>
<feature type="binding site" evidence="15">
    <location>
        <position position="486"/>
    </location>
    <ligand>
        <name>Mg(2+)</name>
        <dbReference type="ChEBI" id="CHEBI:18420"/>
        <note>shared with alpha subunit</note>
    </ligand>
</feature>
<dbReference type="GO" id="GO:0006432">
    <property type="term" value="P:phenylalanyl-tRNA aminoacylation"/>
    <property type="evidence" value="ECO:0007669"/>
    <property type="project" value="UniProtKB-UniRule"/>
</dbReference>
<feature type="binding site" evidence="15">
    <location>
        <position position="476"/>
    </location>
    <ligand>
        <name>Mg(2+)</name>
        <dbReference type="ChEBI" id="CHEBI:18420"/>
        <note>shared with alpha subunit</note>
    </ligand>
</feature>
<dbReference type="Gene3D" id="3.30.930.10">
    <property type="entry name" value="Bira Bifunctional Protein, Domain 2"/>
    <property type="match status" value="1"/>
</dbReference>
<dbReference type="Gene3D" id="2.40.50.140">
    <property type="entry name" value="Nucleic acid-binding proteins"/>
    <property type="match status" value="1"/>
</dbReference>
<dbReference type="FunFam" id="3.30.70.380:FF:000001">
    <property type="entry name" value="Phenylalanine--tRNA ligase beta subunit"/>
    <property type="match status" value="1"/>
</dbReference>
<dbReference type="InterPro" id="IPR005121">
    <property type="entry name" value="Fdx_antiC-bd"/>
</dbReference>
<keyword evidence="21" id="KW-1185">Reference proteome</keyword>
<dbReference type="SUPFAM" id="SSF50249">
    <property type="entry name" value="Nucleic acid-binding proteins"/>
    <property type="match status" value="1"/>
</dbReference>
<dbReference type="Pfam" id="PF01588">
    <property type="entry name" value="tRNA_bind"/>
    <property type="match status" value="1"/>
</dbReference>
<keyword evidence="10 15" id="KW-0460">Magnesium</keyword>
<evidence type="ECO:0000256" key="2">
    <source>
        <dbReference type="ARBA" id="ARBA00008653"/>
    </source>
</evidence>
<gene>
    <name evidence="15" type="primary">pheT</name>
    <name evidence="20" type="ORF">HMPREF9997_00291</name>
</gene>
<keyword evidence="5 16" id="KW-0820">tRNA-binding</keyword>
<organism evidence="20 21">
    <name type="scientific">Corynebacterium durum F0235</name>
    <dbReference type="NCBI Taxonomy" id="1035195"/>
    <lineage>
        <taxon>Bacteria</taxon>
        <taxon>Bacillati</taxon>
        <taxon>Actinomycetota</taxon>
        <taxon>Actinomycetes</taxon>
        <taxon>Mycobacteriales</taxon>
        <taxon>Corynebacteriaceae</taxon>
        <taxon>Corynebacterium</taxon>
    </lineage>
</organism>
<evidence type="ECO:0000256" key="6">
    <source>
        <dbReference type="ARBA" id="ARBA00022598"/>
    </source>
</evidence>
<dbReference type="OrthoDB" id="9805455at2"/>
<dbReference type="GO" id="GO:0000049">
    <property type="term" value="F:tRNA binding"/>
    <property type="evidence" value="ECO:0007669"/>
    <property type="project" value="UniProtKB-UniRule"/>
</dbReference>
<feature type="domain" description="FDX-ACB" evidence="18">
    <location>
        <begin position="745"/>
        <end position="840"/>
    </location>
</feature>
<reference evidence="20 21" key="1">
    <citation type="submission" date="2012-05" db="EMBL/GenBank/DDBJ databases">
        <authorList>
            <person name="Weinstock G."/>
            <person name="Sodergren E."/>
            <person name="Lobos E.A."/>
            <person name="Fulton L."/>
            <person name="Fulton R."/>
            <person name="Courtney L."/>
            <person name="Fronick C."/>
            <person name="O'Laughlin M."/>
            <person name="Godfrey J."/>
            <person name="Wilson R.M."/>
            <person name="Miner T."/>
            <person name="Farmer C."/>
            <person name="Delehaunty K."/>
            <person name="Cordes M."/>
            <person name="Minx P."/>
            <person name="Tomlinson C."/>
            <person name="Chen J."/>
            <person name="Wollam A."/>
            <person name="Pepin K.H."/>
            <person name="Bhonagiri V."/>
            <person name="Zhang X."/>
            <person name="Suruliraj S."/>
            <person name="Warren W."/>
            <person name="Mitreva M."/>
            <person name="Mardis E.R."/>
            <person name="Wilson R.K."/>
        </authorList>
    </citation>
    <scope>NUCLEOTIDE SEQUENCE [LARGE SCALE GENOMIC DNA]</scope>
    <source>
        <strain evidence="20 21">F0235</strain>
    </source>
</reference>
<sequence>MLVAQNWLSRLLRGVNPSWDGVSAEEMDAAFVRVGFETEGFEPIPETTGPLVIGRVESIEELTGFKKPIRHCMVNVGNANGTGELQSIICGARNFSEGNTVVVALPGCVLPGDFAISARETYGRMSAGMICSAAELGLTPQQNKGIITLDPQLQVEVGADARPVIGLSDTVFDVNITPDRGYALSARGLSREIASALDLDFSDVAENPQLAGLSVTVPDVSGDLLSVELRPETKALRFGLRKVSGIDPTVESPWWLQRELMLCGQRPVNAATDVTNYLMLLLGQPMHAFDADHITGDLVVRCAAEGEKLTTLDDVQRELHADDVVICDDSGVQSLAGVMGGSTSEISDTTTDVYFEAATWDPITVARTSRRHKLSSEASRRFERGVDPAIVEVALDMAASLLVNIAGGTISAERTIVGDVPRRPSILMAASLPGDIAGVEYSRDTVIDRLEEIGCTVEVSSCGAKLEVTPPTWRTDLTMPADLVEEVLRLEGLEDIPSIVPTAPAGRGLTPAQRRRRAIGHALAYNGYAEILPTPFIADDVFDVWNLPADDPRRNVVTVQNPLEASNSSLGTTLLPSMLDAVKRNVSRGEPNVALFGIEQVTIAHGHGVSPMPSVANRPSDEQIADLLDSLPVQPLHVATVGTGQWELTGPWGDGRAYTYADAIESAQVVARAAGVDLTLENAEMLPWHPGRCAALKVGETVVGYAGELHPQVLERAGLPARTCAMELDVSALPFDQKLPAPVLSSFPALLQDVALVVDDAVPAESVRAVVEEGAGTSGLLESVELFDVYRSEALGEGKKSLAFSLRFRAPDRTLTDDECSEARLQAVERAGQRFGAELRA</sequence>
<comment type="subcellular location">
    <subcellularLocation>
        <location evidence="1 15">Cytoplasm</location>
    </subcellularLocation>
</comment>
<evidence type="ECO:0000256" key="5">
    <source>
        <dbReference type="ARBA" id="ARBA00022555"/>
    </source>
</evidence>
<proteinExistence type="inferred from homology"/>
<dbReference type="NCBIfam" id="TIGR00472">
    <property type="entry name" value="pheT_bact"/>
    <property type="match status" value="1"/>
</dbReference>
<dbReference type="PANTHER" id="PTHR10947:SF0">
    <property type="entry name" value="PHENYLALANINE--TRNA LIGASE BETA SUBUNIT"/>
    <property type="match status" value="1"/>
</dbReference>
<dbReference type="GO" id="GO:0000287">
    <property type="term" value="F:magnesium ion binding"/>
    <property type="evidence" value="ECO:0007669"/>
    <property type="project" value="UniProtKB-UniRule"/>
</dbReference>
<dbReference type="EMBL" id="AMEM01000007">
    <property type="protein sequence ID" value="EKX92008.1"/>
    <property type="molecule type" value="Genomic_DNA"/>
</dbReference>
<keyword evidence="8 15" id="KW-0547">Nucleotide-binding</keyword>
<dbReference type="HAMAP" id="MF_00283">
    <property type="entry name" value="Phe_tRNA_synth_beta1"/>
    <property type="match status" value="1"/>
</dbReference>
<dbReference type="STRING" id="1035195.HMPREF9997_00291"/>
<dbReference type="PROSITE" id="PS51447">
    <property type="entry name" value="FDX_ACB"/>
    <property type="match status" value="1"/>
</dbReference>
<dbReference type="eggNOG" id="COG0073">
    <property type="taxonomic scope" value="Bacteria"/>
</dbReference>
<dbReference type="Gene3D" id="3.30.56.10">
    <property type="match status" value="2"/>
</dbReference>
<dbReference type="InterPro" id="IPR005147">
    <property type="entry name" value="tRNA_synthase_B5-dom"/>
</dbReference>
<comment type="catalytic activity">
    <reaction evidence="14 15">
        <text>tRNA(Phe) + L-phenylalanine + ATP = L-phenylalanyl-tRNA(Phe) + AMP + diphosphate + H(+)</text>
        <dbReference type="Rhea" id="RHEA:19413"/>
        <dbReference type="Rhea" id="RHEA-COMP:9668"/>
        <dbReference type="Rhea" id="RHEA-COMP:9699"/>
        <dbReference type="ChEBI" id="CHEBI:15378"/>
        <dbReference type="ChEBI" id="CHEBI:30616"/>
        <dbReference type="ChEBI" id="CHEBI:33019"/>
        <dbReference type="ChEBI" id="CHEBI:58095"/>
        <dbReference type="ChEBI" id="CHEBI:78442"/>
        <dbReference type="ChEBI" id="CHEBI:78531"/>
        <dbReference type="ChEBI" id="CHEBI:456215"/>
        <dbReference type="EC" id="6.1.1.20"/>
    </reaction>
</comment>
<evidence type="ECO:0000313" key="21">
    <source>
        <dbReference type="Proteomes" id="UP000010445"/>
    </source>
</evidence>
<evidence type="ECO:0000256" key="7">
    <source>
        <dbReference type="ARBA" id="ARBA00022723"/>
    </source>
</evidence>
<feature type="domain" description="B5" evidence="19">
    <location>
        <begin position="421"/>
        <end position="498"/>
    </location>
</feature>
<dbReference type="InterPro" id="IPR033714">
    <property type="entry name" value="tRNA_bind_bactPheRS"/>
</dbReference>
<dbReference type="GO" id="GO:0005524">
    <property type="term" value="F:ATP binding"/>
    <property type="evidence" value="ECO:0007669"/>
    <property type="project" value="UniProtKB-UniRule"/>
</dbReference>
<dbReference type="SUPFAM" id="SSF46955">
    <property type="entry name" value="Putative DNA-binding domain"/>
    <property type="match status" value="1"/>
</dbReference>
<keyword evidence="12 15" id="KW-0648">Protein biosynthesis</keyword>
<keyword evidence="4 15" id="KW-0963">Cytoplasm</keyword>
<dbReference type="InterPro" id="IPR005146">
    <property type="entry name" value="B3/B4_tRNA-bd"/>
</dbReference>
<evidence type="ECO:0000256" key="16">
    <source>
        <dbReference type="PROSITE-ProRule" id="PRU00209"/>
    </source>
</evidence>
<dbReference type="InterPro" id="IPR036690">
    <property type="entry name" value="Fdx_antiC-bd_sf"/>
</dbReference>
<dbReference type="Proteomes" id="UP000010445">
    <property type="component" value="Unassembled WGS sequence"/>
</dbReference>
<dbReference type="EC" id="6.1.1.20" evidence="15"/>
<keyword evidence="9 15" id="KW-0067">ATP-binding</keyword>
<dbReference type="PANTHER" id="PTHR10947">
    <property type="entry name" value="PHENYLALANYL-TRNA SYNTHETASE BETA CHAIN AND LEUCINE-RICH REPEAT-CONTAINING PROTEIN 47"/>
    <property type="match status" value="1"/>
</dbReference>
<evidence type="ECO:0000313" key="20">
    <source>
        <dbReference type="EMBL" id="EKX92008.1"/>
    </source>
</evidence>
<dbReference type="CDD" id="cd00769">
    <property type="entry name" value="PheRS_beta_core"/>
    <property type="match status" value="1"/>
</dbReference>
<dbReference type="InterPro" id="IPR002547">
    <property type="entry name" value="tRNA-bd_dom"/>
</dbReference>
<dbReference type="Pfam" id="PF03147">
    <property type="entry name" value="FDX-ACB"/>
    <property type="match status" value="1"/>
</dbReference>
<dbReference type="SMART" id="SM00874">
    <property type="entry name" value="B5"/>
    <property type="match status" value="1"/>
</dbReference>
<keyword evidence="13 15" id="KW-0030">Aminoacyl-tRNA synthetase</keyword>
<evidence type="ECO:0000256" key="10">
    <source>
        <dbReference type="ARBA" id="ARBA00022842"/>
    </source>
</evidence>
<dbReference type="InterPro" id="IPR041616">
    <property type="entry name" value="PheRS_beta_core"/>
</dbReference>
<evidence type="ECO:0000256" key="13">
    <source>
        <dbReference type="ARBA" id="ARBA00023146"/>
    </source>
</evidence>
<dbReference type="Pfam" id="PF03483">
    <property type="entry name" value="B3_4"/>
    <property type="match status" value="1"/>
</dbReference>
<dbReference type="SMART" id="SM00873">
    <property type="entry name" value="B3_4"/>
    <property type="match status" value="1"/>
</dbReference>
<keyword evidence="6 15" id="KW-0436">Ligase</keyword>
<feature type="domain" description="TRNA-binding" evidence="17">
    <location>
        <begin position="45"/>
        <end position="162"/>
    </location>
</feature>